<proteinExistence type="predicted"/>
<reference evidence="1 2" key="1">
    <citation type="submission" date="2018-03" db="EMBL/GenBank/DDBJ databases">
        <title>Genomic Encyclopedia of Archaeal and Bacterial Type Strains, Phase II (KMG-II): from individual species to whole genera.</title>
        <authorList>
            <person name="Goeker M."/>
        </authorList>
    </citation>
    <scope>NUCLEOTIDE SEQUENCE [LARGE SCALE GENOMIC DNA]</scope>
    <source>
        <strain evidence="1 2">DSM 29318</strain>
    </source>
</reference>
<dbReference type="Proteomes" id="UP000238801">
    <property type="component" value="Unassembled WGS sequence"/>
</dbReference>
<evidence type="ECO:0008006" key="3">
    <source>
        <dbReference type="Google" id="ProtNLM"/>
    </source>
</evidence>
<dbReference type="OrthoDB" id="7819947at2"/>
<accession>A0A2T0X6B6</accession>
<dbReference type="AlphaFoldDB" id="A0A2T0X6B6"/>
<dbReference type="InterPro" id="IPR045616">
    <property type="entry name" value="DUF6446"/>
</dbReference>
<keyword evidence="2" id="KW-1185">Reference proteome</keyword>
<gene>
    <name evidence="1" type="ORF">BCF33_0079</name>
</gene>
<dbReference type="RefSeq" id="WP_146132754.1">
    <property type="nucleotide sequence ID" value="NZ_PVTT01000001.1"/>
</dbReference>
<evidence type="ECO:0000313" key="2">
    <source>
        <dbReference type="Proteomes" id="UP000238801"/>
    </source>
</evidence>
<protein>
    <recommendedName>
        <fullName evidence="3">Histidine kinase</fullName>
    </recommendedName>
</protein>
<dbReference type="Pfam" id="PF20044">
    <property type="entry name" value="DUF6446"/>
    <property type="match status" value="1"/>
</dbReference>
<evidence type="ECO:0000313" key="1">
    <source>
        <dbReference type="EMBL" id="PRY94488.1"/>
    </source>
</evidence>
<comment type="caution">
    <text evidence="1">The sequence shown here is derived from an EMBL/GenBank/DDBJ whole genome shotgun (WGS) entry which is preliminary data.</text>
</comment>
<name>A0A2T0X6B6_9RHOB</name>
<sequence>MNFAGKLAVAFLVLTALLGAFGLWWTATRLGYGDPEEILAVGLTTPEGAVSIPASGTTIGRDTSPRSYRSCFTLAQPAPKAVPAPGAVPTVAPSWYECFDAEAIGADLAAGRAAAVLGTRDVRYGIDRLVALYPDGRGFAWDEINECGEVVFDGRPTPEGCAPPPPEDG</sequence>
<dbReference type="EMBL" id="PVTT01000001">
    <property type="protein sequence ID" value="PRY94488.1"/>
    <property type="molecule type" value="Genomic_DNA"/>
</dbReference>
<organism evidence="1 2">
    <name type="scientific">Hasllibacter halocynthiae</name>
    <dbReference type="NCBI Taxonomy" id="595589"/>
    <lineage>
        <taxon>Bacteria</taxon>
        <taxon>Pseudomonadati</taxon>
        <taxon>Pseudomonadota</taxon>
        <taxon>Alphaproteobacteria</taxon>
        <taxon>Rhodobacterales</taxon>
        <taxon>Roseobacteraceae</taxon>
        <taxon>Hasllibacter</taxon>
    </lineage>
</organism>